<dbReference type="InterPro" id="IPR028889">
    <property type="entry name" value="USP"/>
</dbReference>
<dbReference type="SUPFAM" id="SSF54001">
    <property type="entry name" value="Cysteine proteinases"/>
    <property type="match status" value="1"/>
</dbReference>
<feature type="domain" description="USP" evidence="1">
    <location>
        <begin position="492"/>
        <end position="808"/>
    </location>
</feature>
<dbReference type="InterPro" id="IPR048841">
    <property type="entry name" value="PAN2_N"/>
</dbReference>
<dbReference type="Pfam" id="PF20770">
    <property type="entry name" value="PAN2_N"/>
    <property type="match status" value="1"/>
</dbReference>
<feature type="non-terminal residue" evidence="2">
    <location>
        <position position="1"/>
    </location>
</feature>
<dbReference type="EMBL" id="JBFDAA010000004">
    <property type="protein sequence ID" value="KAL1137635.1"/>
    <property type="molecule type" value="Genomic_DNA"/>
</dbReference>
<dbReference type="PANTHER" id="PTHR15728:SF0">
    <property type="entry name" value="PAN2-PAN3 DEADENYLATION COMPLEX CATALYTIC SUBUNIT PAN2"/>
    <property type="match status" value="1"/>
</dbReference>
<dbReference type="InterPro" id="IPR036322">
    <property type="entry name" value="WD40_repeat_dom_sf"/>
</dbReference>
<evidence type="ECO:0000259" key="1">
    <source>
        <dbReference type="PROSITE" id="PS50235"/>
    </source>
</evidence>
<name>A0ABD0YP10_9HEMI</name>
<keyword evidence="3" id="KW-1185">Reference proteome</keyword>
<dbReference type="PROSITE" id="PS50235">
    <property type="entry name" value="USP_3"/>
    <property type="match status" value="1"/>
</dbReference>
<dbReference type="InterPro" id="IPR028881">
    <property type="entry name" value="PAN2_UCH_dom"/>
</dbReference>
<reference evidence="2 3" key="1">
    <citation type="submission" date="2024-07" db="EMBL/GenBank/DDBJ databases">
        <title>Chromosome-level genome assembly of the water stick insect Ranatra chinensis (Heteroptera: Nepidae).</title>
        <authorList>
            <person name="Liu X."/>
        </authorList>
    </citation>
    <scope>NUCLEOTIDE SEQUENCE [LARGE SCALE GENOMIC DNA]</scope>
    <source>
        <strain evidence="2">Cailab_2021Rc</strain>
        <tissue evidence="2">Muscle</tissue>
    </source>
</reference>
<dbReference type="Pfam" id="PF13423">
    <property type="entry name" value="UCH_1"/>
    <property type="match status" value="1"/>
</dbReference>
<dbReference type="Gene3D" id="3.90.70.10">
    <property type="entry name" value="Cysteine proteinases"/>
    <property type="match status" value="1"/>
</dbReference>
<dbReference type="FunFam" id="2.130.10.10:FF:000421">
    <property type="entry name" value="PAN2-PAN3 deadenylation complex catalytic subunit PAN2"/>
    <property type="match status" value="1"/>
</dbReference>
<proteinExistence type="predicted"/>
<evidence type="ECO:0000313" key="2">
    <source>
        <dbReference type="EMBL" id="KAL1137635.1"/>
    </source>
</evidence>
<comment type="caution">
    <text evidence="2">The sequence shown here is derived from an EMBL/GenBank/DDBJ whole genome shotgun (WGS) entry which is preliminary data.</text>
</comment>
<protein>
    <recommendedName>
        <fullName evidence="1">USP domain-containing protein</fullName>
    </recommendedName>
</protein>
<evidence type="ECO:0000313" key="3">
    <source>
        <dbReference type="Proteomes" id="UP001558652"/>
    </source>
</evidence>
<dbReference type="InterPro" id="IPR038765">
    <property type="entry name" value="Papain-like_cys_pep_sf"/>
</dbReference>
<dbReference type="PANTHER" id="PTHR15728">
    <property type="entry name" value="DEADENYLATION COMPLEX CATALYTIC SUBUNIT PAN2"/>
    <property type="match status" value="1"/>
</dbReference>
<dbReference type="Proteomes" id="UP001558652">
    <property type="component" value="Unassembled WGS sequence"/>
</dbReference>
<accession>A0ABD0YP10</accession>
<gene>
    <name evidence="2" type="ORF">AAG570_009331</name>
</gene>
<dbReference type="AlphaFoldDB" id="A0ABD0YP10"/>
<dbReference type="InterPro" id="IPR050785">
    <property type="entry name" value="PAN2-PAN3_catalytic_subunit"/>
</dbReference>
<dbReference type="Gene3D" id="2.130.10.10">
    <property type="entry name" value="YVTN repeat-like/Quinoprotein amine dehydrogenase"/>
    <property type="match status" value="1"/>
</dbReference>
<sequence>IVYEEESSFALTDDSFVTVDDHFGGDYVNAEYQERNTILVDGGQHFGVSSVTFDTHEELVWMGNQGGHVTSYYGAEMQKYTSFQVGAHTDEVRCVQAMEGGLLALTPTALRYQLRRGIPVFTHSSENMEEMQCMLQLNHSPDTLLLGGHTRKLIRFNLNEGREVQTYDAGEGGCAILRQHGRFICCGEPGGHIDLRDPQTLRVEHTLETHGGSLSDFDVHGHLLVSCGFSNRQGTLAVDNFLLVHDLRMLRSVAPIAVLLDPFLLRFMPSFSSRLAVASPSGQLQFVETVTLSEPDVSIYQVNNSGASLVTALDVSSSSQAVCIGDSAGSLHMFTSTSTPVFNAYSRPTEFADPIEPYEPISIDDTMAIYSAIPLPISAGSLLSDWPEQFIRKQYRRTPPIDPEILRTMKMQGTIGYAPNPNTKRRNQVPLEYSDGGHVRWRSNDWRYSKDSEGGGSFVAIPKRYRKPDMKHYMKIMEHSDSECDQQKFAFSGLEANLPNSYCNSILQVLYFTKPLRDVVLSHSCRAEFCVCCELGFLFHMLSTSGGAPCHSGNLLRALRSAKEASALHLILSDNSTLQEANFIQLIQSWNRFILHQLHSELLENKRKGNDLKPAFIYRDTDFPSIDFQSHRKKTKVKSDLAEDVFEDSTKGETEISRMFGSKQTHMFTCLKCNHKSSKDATLLIHTLHYPHVKAESREVSFCEVLRKSMSGSQVTPAWCDLCHKFQSTLQERKVKSLPQLISMNCGNNNEMDKKFWKDQMDAVVLKVVAGSGDMRTVGKQCRYGNMCNRAGCRFKHPQQNLGKFRLN</sequence>
<dbReference type="SUPFAM" id="SSF50978">
    <property type="entry name" value="WD40 repeat-like"/>
    <property type="match status" value="1"/>
</dbReference>
<organism evidence="2 3">
    <name type="scientific">Ranatra chinensis</name>
    <dbReference type="NCBI Taxonomy" id="642074"/>
    <lineage>
        <taxon>Eukaryota</taxon>
        <taxon>Metazoa</taxon>
        <taxon>Ecdysozoa</taxon>
        <taxon>Arthropoda</taxon>
        <taxon>Hexapoda</taxon>
        <taxon>Insecta</taxon>
        <taxon>Pterygota</taxon>
        <taxon>Neoptera</taxon>
        <taxon>Paraneoptera</taxon>
        <taxon>Hemiptera</taxon>
        <taxon>Heteroptera</taxon>
        <taxon>Panheteroptera</taxon>
        <taxon>Nepomorpha</taxon>
        <taxon>Nepidae</taxon>
        <taxon>Ranatrinae</taxon>
        <taxon>Ranatra</taxon>
    </lineage>
</organism>
<dbReference type="InterPro" id="IPR015943">
    <property type="entry name" value="WD40/YVTN_repeat-like_dom_sf"/>
</dbReference>